<evidence type="ECO:0000259" key="9">
    <source>
        <dbReference type="Pfam" id="PF06148"/>
    </source>
</evidence>
<protein>
    <recommendedName>
        <fullName evidence="3">Conserved oligomeric Golgi complex subunit 2</fullName>
    </recommendedName>
    <alternativeName>
        <fullName evidence="8">Component of oligomeric Golgi complex 2</fullName>
    </alternativeName>
</protein>
<dbReference type="GO" id="GO:0007030">
    <property type="term" value="P:Golgi organization"/>
    <property type="evidence" value="ECO:0007669"/>
    <property type="project" value="InterPro"/>
</dbReference>
<keyword evidence="7" id="KW-0472">Membrane</keyword>
<dbReference type="GO" id="GO:0000139">
    <property type="term" value="C:Golgi membrane"/>
    <property type="evidence" value="ECO:0007669"/>
    <property type="project" value="UniProtKB-SubCell"/>
</dbReference>
<evidence type="ECO:0000256" key="2">
    <source>
        <dbReference type="ARBA" id="ARBA00007603"/>
    </source>
</evidence>
<dbReference type="InterPro" id="IPR024602">
    <property type="entry name" value="COG_su2_N"/>
</dbReference>
<evidence type="ECO:0000256" key="7">
    <source>
        <dbReference type="ARBA" id="ARBA00023136"/>
    </source>
</evidence>
<dbReference type="GO" id="GO:0017119">
    <property type="term" value="C:Golgi transport complex"/>
    <property type="evidence" value="ECO:0007669"/>
    <property type="project" value="TreeGrafter"/>
</dbReference>
<evidence type="ECO:0000256" key="3">
    <source>
        <dbReference type="ARBA" id="ARBA00020977"/>
    </source>
</evidence>
<keyword evidence="5" id="KW-0653">Protein transport</keyword>
<keyword evidence="11" id="KW-1185">Reference proteome</keyword>
<comment type="subcellular location">
    <subcellularLocation>
        <location evidence="1">Golgi apparatus membrane</location>
        <topology evidence="1">Peripheral membrane protein</topology>
    </subcellularLocation>
</comment>
<dbReference type="GO" id="GO:0006891">
    <property type="term" value="P:intra-Golgi vesicle-mediated transport"/>
    <property type="evidence" value="ECO:0007669"/>
    <property type="project" value="TreeGrafter"/>
</dbReference>
<name>A0AAV6U0P5_9ARAC</name>
<organism evidence="10 11">
    <name type="scientific">Oedothorax gibbosus</name>
    <dbReference type="NCBI Taxonomy" id="931172"/>
    <lineage>
        <taxon>Eukaryota</taxon>
        <taxon>Metazoa</taxon>
        <taxon>Ecdysozoa</taxon>
        <taxon>Arthropoda</taxon>
        <taxon>Chelicerata</taxon>
        <taxon>Arachnida</taxon>
        <taxon>Araneae</taxon>
        <taxon>Araneomorphae</taxon>
        <taxon>Entelegynae</taxon>
        <taxon>Araneoidea</taxon>
        <taxon>Linyphiidae</taxon>
        <taxon>Erigoninae</taxon>
        <taxon>Oedothorax</taxon>
    </lineage>
</organism>
<dbReference type="EMBL" id="JAFNEN010000749">
    <property type="protein sequence ID" value="KAG8177790.1"/>
    <property type="molecule type" value="Genomic_DNA"/>
</dbReference>
<keyword evidence="4" id="KW-0813">Transport</keyword>
<evidence type="ECO:0000256" key="5">
    <source>
        <dbReference type="ARBA" id="ARBA00022927"/>
    </source>
</evidence>
<dbReference type="Pfam" id="PF06148">
    <property type="entry name" value="COG2_N"/>
    <property type="match status" value="1"/>
</dbReference>
<dbReference type="AlphaFoldDB" id="A0AAV6U0P5"/>
<evidence type="ECO:0000256" key="6">
    <source>
        <dbReference type="ARBA" id="ARBA00023034"/>
    </source>
</evidence>
<evidence type="ECO:0000256" key="8">
    <source>
        <dbReference type="ARBA" id="ARBA00031344"/>
    </source>
</evidence>
<feature type="domain" description="Conserved oligomeric Golgi complex subunit 2 N-terminal" evidence="9">
    <location>
        <begin position="12"/>
        <end position="80"/>
    </location>
</feature>
<comment type="caution">
    <text evidence="10">The sequence shown here is derived from an EMBL/GenBank/DDBJ whole genome shotgun (WGS) entry which is preliminary data.</text>
</comment>
<dbReference type="PANTHER" id="PTHR12961:SF0">
    <property type="entry name" value="CONSERVED OLIGOMERIC GOLGI COMPLEX SUBUNIT 2"/>
    <property type="match status" value="1"/>
</dbReference>
<reference evidence="10 11" key="1">
    <citation type="journal article" date="2022" name="Nat. Ecol. Evol.">
        <title>A masculinizing supergene underlies an exaggerated male reproductive morph in a spider.</title>
        <authorList>
            <person name="Hendrickx F."/>
            <person name="De Corte Z."/>
            <person name="Sonet G."/>
            <person name="Van Belleghem S.M."/>
            <person name="Kostlbacher S."/>
            <person name="Vangestel C."/>
        </authorList>
    </citation>
    <scope>NUCLEOTIDE SEQUENCE [LARGE SCALE GENOMIC DNA]</scope>
    <source>
        <strain evidence="10">W744_W776</strain>
    </source>
</reference>
<evidence type="ECO:0000313" key="11">
    <source>
        <dbReference type="Proteomes" id="UP000827092"/>
    </source>
</evidence>
<dbReference type="PANTHER" id="PTHR12961">
    <property type="entry name" value="CONSERVED OLIGOMERIC GOLGI COMPLEX COMPONENT 2"/>
    <property type="match status" value="1"/>
</dbReference>
<comment type="similarity">
    <text evidence="2">Belongs to the COG2 family.</text>
</comment>
<dbReference type="Proteomes" id="UP000827092">
    <property type="component" value="Unassembled WGS sequence"/>
</dbReference>
<sequence>MDSHLDKSTSALCFNKDDFMADEFSVDRFVSNCRRYHSLETMREHLNMYHKILCAAMVELINKDYVDLVNLSSNLVGLDNPFKI</sequence>
<gene>
    <name evidence="10" type="ORF">JTE90_017651</name>
</gene>
<dbReference type="InterPro" id="IPR009316">
    <property type="entry name" value="COG2"/>
</dbReference>
<dbReference type="GO" id="GO:0015031">
    <property type="term" value="P:protein transport"/>
    <property type="evidence" value="ECO:0007669"/>
    <property type="project" value="UniProtKB-KW"/>
</dbReference>
<keyword evidence="6" id="KW-0333">Golgi apparatus</keyword>
<proteinExistence type="inferred from homology"/>
<evidence type="ECO:0000256" key="1">
    <source>
        <dbReference type="ARBA" id="ARBA00004395"/>
    </source>
</evidence>
<accession>A0AAV6U0P5</accession>
<evidence type="ECO:0000256" key="4">
    <source>
        <dbReference type="ARBA" id="ARBA00022448"/>
    </source>
</evidence>
<evidence type="ECO:0000313" key="10">
    <source>
        <dbReference type="EMBL" id="KAG8177790.1"/>
    </source>
</evidence>